<dbReference type="Pfam" id="PF05795">
    <property type="entry name" value="Plasmodium_Vir"/>
    <property type="match status" value="1"/>
</dbReference>
<gene>
    <name evidence="3" type="ORF">PVW1_040033700</name>
</gene>
<dbReference type="EMBL" id="CAJZCX010000013">
    <property type="protein sequence ID" value="CAG9482901.1"/>
    <property type="molecule type" value="Genomic_DNA"/>
</dbReference>
<name>A0A8S4HLN6_PLAVI</name>
<keyword evidence="2" id="KW-0812">Transmembrane</keyword>
<feature type="region of interest" description="Disordered" evidence="1">
    <location>
        <begin position="312"/>
        <end position="335"/>
    </location>
</feature>
<sequence>MAKKPPNPWYFKYQDYDAVKKSFVYEPRETIDVSFANYLINSIHNTRDNELKLRKTFCELKKLVRRHHSFMTYYPEKCCNYINYWLNKTVRESDYRVNKENFNIFEEFMQVDPKIGKNNFNCISRLSYMDTDSFQKMKKLYDLYDYFTELKESKDRTSLCKNISVLNEKYESVFQECKEKDNNLCNKLTNLKSEIVKDKFVANDICTKQAFDLFILKIDPPREEQKAVTAHAHVRKSGEKPPSTHVSGYSSQAHAEKSEGTHTPPHVTVSSSHAQGPPEQGGVERERTSSVHPARFPQELPALPLLQLGQSEQLESSETEEPTGTKGLQEPEPHIDTLEDAYPFRKVEKDTFPENVYPSAGSMQPTFKTETLMERMKIAVSNVFEQVEPTPIIGVSGGMGALFLLFKYTPVGSFFGRRKGRMHRIPNNFGEYFTGFTPGFAEQDYGNFGNEGYHISYRPE</sequence>
<dbReference type="AlphaFoldDB" id="A0A8S4HLN6"/>
<protein>
    <submittedName>
        <fullName evidence="3">(malaria parasite P. vivax) hypothetical protein</fullName>
    </submittedName>
</protein>
<keyword evidence="2" id="KW-1133">Transmembrane helix</keyword>
<keyword evidence="2" id="KW-0472">Membrane</keyword>
<comment type="caution">
    <text evidence="3">The sequence shown here is derived from an EMBL/GenBank/DDBJ whole genome shotgun (WGS) entry which is preliminary data.</text>
</comment>
<dbReference type="VEuPathDB" id="PlasmoDB:PVPAM_000011300"/>
<evidence type="ECO:0000256" key="1">
    <source>
        <dbReference type="SAM" id="MobiDB-lite"/>
    </source>
</evidence>
<dbReference type="Proteomes" id="UP000779233">
    <property type="component" value="Unassembled WGS sequence"/>
</dbReference>
<accession>A0A8S4HLN6</accession>
<evidence type="ECO:0000313" key="3">
    <source>
        <dbReference type="EMBL" id="CAG9482901.1"/>
    </source>
</evidence>
<reference evidence="3" key="1">
    <citation type="submission" date="2021-09" db="EMBL/GenBank/DDBJ databases">
        <authorList>
            <consortium name="Pathogen Informatics"/>
        </authorList>
    </citation>
    <scope>NUCLEOTIDE SEQUENCE</scope>
    <source>
        <strain evidence="3">PvW1</strain>
    </source>
</reference>
<dbReference type="InterPro" id="IPR008780">
    <property type="entry name" value="Plasmodium_Vir"/>
</dbReference>
<evidence type="ECO:0000256" key="2">
    <source>
        <dbReference type="SAM" id="Phobius"/>
    </source>
</evidence>
<feature type="transmembrane region" description="Helical" evidence="2">
    <location>
        <begin position="392"/>
        <end position="415"/>
    </location>
</feature>
<organism evidence="3 4">
    <name type="scientific">Plasmodium vivax</name>
    <name type="common">malaria parasite P. vivax</name>
    <dbReference type="NCBI Taxonomy" id="5855"/>
    <lineage>
        <taxon>Eukaryota</taxon>
        <taxon>Sar</taxon>
        <taxon>Alveolata</taxon>
        <taxon>Apicomplexa</taxon>
        <taxon>Aconoidasida</taxon>
        <taxon>Haemosporida</taxon>
        <taxon>Plasmodiidae</taxon>
        <taxon>Plasmodium</taxon>
        <taxon>Plasmodium (Plasmodium)</taxon>
    </lineage>
</organism>
<proteinExistence type="predicted"/>
<feature type="compositionally biased region" description="Polar residues" evidence="1">
    <location>
        <begin position="244"/>
        <end position="253"/>
    </location>
</feature>
<feature type="region of interest" description="Disordered" evidence="1">
    <location>
        <begin position="226"/>
        <end position="291"/>
    </location>
</feature>
<evidence type="ECO:0000313" key="4">
    <source>
        <dbReference type="Proteomes" id="UP000779233"/>
    </source>
</evidence>